<organism evidence="2 3">
    <name type="scientific">Acrasis kona</name>
    <dbReference type="NCBI Taxonomy" id="1008807"/>
    <lineage>
        <taxon>Eukaryota</taxon>
        <taxon>Discoba</taxon>
        <taxon>Heterolobosea</taxon>
        <taxon>Tetramitia</taxon>
        <taxon>Eutetramitia</taxon>
        <taxon>Acrasidae</taxon>
        <taxon>Acrasis</taxon>
    </lineage>
</organism>
<keyword evidence="1" id="KW-1133">Transmembrane helix</keyword>
<comment type="caution">
    <text evidence="2">The sequence shown here is derived from an EMBL/GenBank/DDBJ whole genome shotgun (WGS) entry which is preliminary data.</text>
</comment>
<keyword evidence="3" id="KW-1185">Reference proteome</keyword>
<name>A0AAW2YR74_9EUKA</name>
<gene>
    <name evidence="2" type="ORF">AKO1_007762</name>
</gene>
<keyword evidence="1" id="KW-0472">Membrane</keyword>
<feature type="transmembrane region" description="Helical" evidence="1">
    <location>
        <begin position="202"/>
        <end position="221"/>
    </location>
</feature>
<protein>
    <submittedName>
        <fullName evidence="2">Uncharacterized protein</fullName>
    </submittedName>
</protein>
<sequence length="233" mass="27020">MTSNELNPEQEVNFPLNSLDIDDFSFAPLTFVDESDEKRLLNHNISLSKNTDKEIITIGELESKCKEMEDFIVYETRLLKYSLRESMSRLTNMQHQLRISPNETDEELHKKLTSITGKENTSPEVKKVIENIQTTFSLLKSKIDVTKSIIDQQDAFAKETTFTVNKFTNSGFFPSKLVLSSQKSRTLYDSVRRITGIDRIRWWFVIITSLSAFGMLEYLLYKVLLKGFNSRHI</sequence>
<evidence type="ECO:0000313" key="2">
    <source>
        <dbReference type="EMBL" id="KAL0479574.1"/>
    </source>
</evidence>
<dbReference type="AlphaFoldDB" id="A0AAW2YR74"/>
<reference evidence="2 3" key="1">
    <citation type="submission" date="2024-03" db="EMBL/GenBank/DDBJ databases">
        <title>The Acrasis kona genome and developmental transcriptomes reveal deep origins of eukaryotic multicellular pathways.</title>
        <authorList>
            <person name="Sheikh S."/>
            <person name="Fu C.-J."/>
            <person name="Brown M.W."/>
            <person name="Baldauf S.L."/>
        </authorList>
    </citation>
    <scope>NUCLEOTIDE SEQUENCE [LARGE SCALE GENOMIC DNA]</scope>
    <source>
        <strain evidence="2 3">ATCC MYA-3509</strain>
    </source>
</reference>
<keyword evidence="1" id="KW-0812">Transmembrane</keyword>
<proteinExistence type="predicted"/>
<evidence type="ECO:0000313" key="3">
    <source>
        <dbReference type="Proteomes" id="UP001431209"/>
    </source>
</evidence>
<dbReference type="EMBL" id="JAOPGA020000576">
    <property type="protein sequence ID" value="KAL0479574.1"/>
    <property type="molecule type" value="Genomic_DNA"/>
</dbReference>
<evidence type="ECO:0000256" key="1">
    <source>
        <dbReference type="SAM" id="Phobius"/>
    </source>
</evidence>
<accession>A0AAW2YR74</accession>
<dbReference type="Proteomes" id="UP001431209">
    <property type="component" value="Unassembled WGS sequence"/>
</dbReference>